<dbReference type="EMBL" id="CP086322">
    <property type="protein sequence ID" value="UQA94441.1"/>
    <property type="molecule type" value="Genomic_DNA"/>
</dbReference>
<organism evidence="1 2">
    <name type="scientific">Streptomyces halobius</name>
    <dbReference type="NCBI Taxonomy" id="2879846"/>
    <lineage>
        <taxon>Bacteria</taxon>
        <taxon>Bacillati</taxon>
        <taxon>Actinomycetota</taxon>
        <taxon>Actinomycetes</taxon>
        <taxon>Kitasatosporales</taxon>
        <taxon>Streptomycetaceae</taxon>
        <taxon>Streptomyces</taxon>
    </lineage>
</organism>
<accession>A0ABY4MDK2</accession>
<gene>
    <name evidence="1" type="ORF">K9S39_23565</name>
</gene>
<proteinExistence type="predicted"/>
<sequence length="30" mass="3538">MAVAFAGRAEREGFAVFWIRWVTRLVWPNT</sequence>
<name>A0ABY4MDK2_9ACTN</name>
<protein>
    <submittedName>
        <fullName evidence="1">Uncharacterized protein</fullName>
    </submittedName>
</protein>
<keyword evidence="2" id="KW-1185">Reference proteome</keyword>
<evidence type="ECO:0000313" key="2">
    <source>
        <dbReference type="Proteomes" id="UP000830115"/>
    </source>
</evidence>
<evidence type="ECO:0000313" key="1">
    <source>
        <dbReference type="EMBL" id="UQA94441.1"/>
    </source>
</evidence>
<reference evidence="1" key="1">
    <citation type="submission" date="2021-10" db="EMBL/GenBank/DDBJ databases">
        <title>Streptomyces nigrumlapis sp.nov.,an antimicrobial producing actinobacterium isolated from Black Gobi rocks.</title>
        <authorList>
            <person name="Wen Y."/>
            <person name="Zhang W."/>
            <person name="Liu X.G."/>
        </authorList>
    </citation>
    <scope>NUCLEOTIDE SEQUENCE</scope>
    <source>
        <strain evidence="1">ST13-2-2</strain>
    </source>
</reference>
<dbReference type="Proteomes" id="UP000830115">
    <property type="component" value="Chromosome"/>
</dbReference>